<feature type="region of interest" description="Disordered" evidence="1">
    <location>
        <begin position="67"/>
        <end position="89"/>
    </location>
</feature>
<organism evidence="2 3">
    <name type="scientific">Rubripirellula obstinata</name>
    <dbReference type="NCBI Taxonomy" id="406547"/>
    <lineage>
        <taxon>Bacteria</taxon>
        <taxon>Pseudomonadati</taxon>
        <taxon>Planctomycetota</taxon>
        <taxon>Planctomycetia</taxon>
        <taxon>Pirellulales</taxon>
        <taxon>Pirellulaceae</taxon>
        <taxon>Rubripirellula</taxon>
    </lineage>
</organism>
<dbReference type="AlphaFoldDB" id="A0A5B1CHT7"/>
<comment type="caution">
    <text evidence="2">The sequence shown here is derived from an EMBL/GenBank/DDBJ whole genome shotgun (WGS) entry which is preliminary data.</text>
</comment>
<protein>
    <submittedName>
        <fullName evidence="2">Uncharacterized protein</fullName>
    </submittedName>
</protein>
<evidence type="ECO:0000256" key="1">
    <source>
        <dbReference type="SAM" id="MobiDB-lite"/>
    </source>
</evidence>
<sequence>MIEARPLTRPRLTICEPLDVSPRASFRNFQFRTKRSSQEQGPAAHASRLTICEPLDLSPRASLRNFQFRTKRSSHDRGPAAYAPEAHNS</sequence>
<accession>A0A5B1CHT7</accession>
<dbReference type="EMBL" id="VRLW01000001">
    <property type="protein sequence ID" value="KAA1259279.1"/>
    <property type="molecule type" value="Genomic_DNA"/>
</dbReference>
<evidence type="ECO:0000313" key="3">
    <source>
        <dbReference type="Proteomes" id="UP000322699"/>
    </source>
</evidence>
<keyword evidence="3" id="KW-1185">Reference proteome</keyword>
<dbReference type="Proteomes" id="UP000322699">
    <property type="component" value="Unassembled WGS sequence"/>
</dbReference>
<name>A0A5B1CHT7_9BACT</name>
<evidence type="ECO:0000313" key="2">
    <source>
        <dbReference type="EMBL" id="KAA1259279.1"/>
    </source>
</evidence>
<reference evidence="2 3" key="1">
    <citation type="submission" date="2019-08" db="EMBL/GenBank/DDBJ databases">
        <title>Deep-cultivation of Planctomycetes and their phenomic and genomic characterization uncovers novel biology.</title>
        <authorList>
            <person name="Wiegand S."/>
            <person name="Jogler M."/>
            <person name="Boedeker C."/>
            <person name="Pinto D."/>
            <person name="Vollmers J."/>
            <person name="Rivas-Marin E."/>
            <person name="Kohn T."/>
            <person name="Peeters S.H."/>
            <person name="Heuer A."/>
            <person name="Rast P."/>
            <person name="Oberbeckmann S."/>
            <person name="Bunk B."/>
            <person name="Jeske O."/>
            <person name="Meyerdierks A."/>
            <person name="Storesund J.E."/>
            <person name="Kallscheuer N."/>
            <person name="Luecker S."/>
            <person name="Lage O.M."/>
            <person name="Pohl T."/>
            <person name="Merkel B.J."/>
            <person name="Hornburger P."/>
            <person name="Mueller R.-W."/>
            <person name="Bruemmer F."/>
            <person name="Labrenz M."/>
            <person name="Spormann A.M."/>
            <person name="Op Den Camp H."/>
            <person name="Overmann J."/>
            <person name="Amann R."/>
            <person name="Jetten M.S.M."/>
            <person name="Mascher T."/>
            <person name="Medema M.H."/>
            <person name="Devos D.P."/>
            <person name="Kaster A.-K."/>
            <person name="Ovreas L."/>
            <person name="Rohde M."/>
            <person name="Galperin M.Y."/>
            <person name="Jogler C."/>
        </authorList>
    </citation>
    <scope>NUCLEOTIDE SEQUENCE [LARGE SCALE GENOMIC DNA]</scope>
    <source>
        <strain evidence="2 3">LF1</strain>
    </source>
</reference>
<gene>
    <name evidence="2" type="ORF">LF1_18090</name>
</gene>
<proteinExistence type="predicted"/>